<name>A0A6A0ADH5_HAELA</name>
<dbReference type="InterPro" id="IPR006813">
    <property type="entry name" value="Glyco_trans_17"/>
</dbReference>
<protein>
    <submittedName>
        <fullName evidence="2">Related to beta-1,4-mannosyl-glycoprotein 4-beta-N-acetylglucosaminyltransferase</fullName>
    </submittedName>
</protein>
<dbReference type="Pfam" id="PF04724">
    <property type="entry name" value="Glyco_transf_17"/>
    <property type="match status" value="1"/>
</dbReference>
<feature type="non-terminal residue" evidence="2">
    <location>
        <position position="335"/>
    </location>
</feature>
<evidence type="ECO:0000313" key="2">
    <source>
        <dbReference type="EMBL" id="GFH29917.1"/>
    </source>
</evidence>
<dbReference type="AlphaFoldDB" id="A0A6A0ADH5"/>
<dbReference type="PANTHER" id="PTHR12224:SF0">
    <property type="entry name" value="BETA-1,4-MANNOSYL-GLYCOPROTEIN 4-BETA-N-ACETYLGLUCOSAMINYLTRANSFERASE"/>
    <property type="match status" value="1"/>
</dbReference>
<keyword evidence="3" id="KW-1185">Reference proteome</keyword>
<dbReference type="GO" id="GO:0006044">
    <property type="term" value="P:N-acetylglucosamine metabolic process"/>
    <property type="evidence" value="ECO:0007669"/>
    <property type="project" value="TreeGrafter"/>
</dbReference>
<comment type="caution">
    <text evidence="2">The sequence shown here is derived from an EMBL/GenBank/DDBJ whole genome shotgun (WGS) entry which is preliminary data.</text>
</comment>
<accession>A0A6A0ADH5</accession>
<keyword evidence="2" id="KW-0808">Transferase</keyword>
<dbReference type="GO" id="GO:0003830">
    <property type="term" value="F:beta-1,4-mannosylglycoprotein 4-beta-N-acetylglucosaminyltransferase activity"/>
    <property type="evidence" value="ECO:0007669"/>
    <property type="project" value="InterPro"/>
</dbReference>
<feature type="non-terminal residue" evidence="2">
    <location>
        <position position="1"/>
    </location>
</feature>
<dbReference type="PANTHER" id="PTHR12224">
    <property type="entry name" value="BETA-1,4-MANNOSYL-GLYCOPROTEIN BETA-1,4-N-ACETYLGLUCOSAMINYL-TRANSFERASE"/>
    <property type="match status" value="1"/>
</dbReference>
<keyword evidence="2" id="KW-0328">Glycosyltransferase</keyword>
<gene>
    <name evidence="2" type="ORF">HaLaN_28668</name>
</gene>
<evidence type="ECO:0000256" key="1">
    <source>
        <dbReference type="SAM" id="MobiDB-lite"/>
    </source>
</evidence>
<dbReference type="Proteomes" id="UP000485058">
    <property type="component" value="Unassembled WGS sequence"/>
</dbReference>
<dbReference type="GO" id="GO:0016020">
    <property type="term" value="C:membrane"/>
    <property type="evidence" value="ECO:0007669"/>
    <property type="project" value="InterPro"/>
</dbReference>
<organism evidence="2 3">
    <name type="scientific">Haematococcus lacustris</name>
    <name type="common">Green alga</name>
    <name type="synonym">Haematococcus pluvialis</name>
    <dbReference type="NCBI Taxonomy" id="44745"/>
    <lineage>
        <taxon>Eukaryota</taxon>
        <taxon>Viridiplantae</taxon>
        <taxon>Chlorophyta</taxon>
        <taxon>core chlorophytes</taxon>
        <taxon>Chlorophyceae</taxon>
        <taxon>CS clade</taxon>
        <taxon>Chlamydomonadales</taxon>
        <taxon>Haematococcaceae</taxon>
        <taxon>Haematococcus</taxon>
    </lineage>
</organism>
<proteinExistence type="predicted"/>
<reference evidence="2 3" key="1">
    <citation type="submission" date="2020-02" db="EMBL/GenBank/DDBJ databases">
        <title>Draft genome sequence of Haematococcus lacustris strain NIES-144.</title>
        <authorList>
            <person name="Morimoto D."/>
            <person name="Nakagawa S."/>
            <person name="Yoshida T."/>
            <person name="Sawayama S."/>
        </authorList>
    </citation>
    <scope>NUCLEOTIDE SEQUENCE [LARGE SCALE GENOMIC DNA]</scope>
    <source>
        <strain evidence="2 3">NIES-144</strain>
    </source>
</reference>
<feature type="region of interest" description="Disordered" evidence="1">
    <location>
        <begin position="1"/>
        <end position="21"/>
    </location>
</feature>
<dbReference type="EMBL" id="BLLF01004595">
    <property type="protein sequence ID" value="GFH29917.1"/>
    <property type="molecule type" value="Genomic_DNA"/>
</dbReference>
<evidence type="ECO:0000313" key="3">
    <source>
        <dbReference type="Proteomes" id="UP000485058"/>
    </source>
</evidence>
<sequence length="335" mass="38736">FNRAAAQGRPPTPDHSSDPSWCSTRQLTYGDGTSPSLSPRAKQRRIIDTFTFNDEFDMLDIRLHTLWDVVDTFVIVESNTTFSGKPKQFHFLENQGRYTEFMSKIHHYVMVYPQEMPPGQWERERAARKAQFSLEQSLKGVALTTDDLIIMADLDELMDPSMLETLKWCDGANLEYFCFNTHFSLYSYEYVSVNMPSWEHPNGFRYQEGVPGPEPVHFRGNKAAHGCFRNGGWHCSSCFDKLEQFQSKLTSYSHTEYNTPKNRHFATLLYRITNGLDMAGGELMQWRRAEPANMTAPPIVLDNPQCYTFLINRRQWLVDLAHSMAQHAPNTTRHL</sequence>